<dbReference type="PANTHER" id="PTHR15680">
    <property type="entry name" value="RIBOSOMAL PROTEIN L19"/>
    <property type="match status" value="1"/>
</dbReference>
<evidence type="ECO:0000256" key="1">
    <source>
        <dbReference type="ARBA" id="ARBA00005781"/>
    </source>
</evidence>
<comment type="caution">
    <text evidence="7">The sequence shown here is derived from an EMBL/GenBank/DDBJ whole genome shotgun (WGS) entry which is preliminary data.</text>
</comment>
<sequence>METIEETKKEEVKSDLPEFGPGDTVKVYFQVVEGDKERRQIFEGTVLKRKSSGISSTFTVRKISNGIGVERIFPLHSPLLKKIVVTKRGVVRRAKLYYLRGKTGKAAKLKEKGFKKSDV</sequence>
<dbReference type="PANTHER" id="PTHR15680:SF9">
    <property type="entry name" value="LARGE RIBOSOMAL SUBUNIT PROTEIN BL19M"/>
    <property type="match status" value="1"/>
</dbReference>
<dbReference type="InterPro" id="IPR001857">
    <property type="entry name" value="Ribosomal_bL19"/>
</dbReference>
<protein>
    <recommendedName>
        <fullName evidence="4 5">Large ribosomal subunit protein bL19</fullName>
    </recommendedName>
</protein>
<dbReference type="PROSITE" id="PS01015">
    <property type="entry name" value="RIBOSOMAL_L19"/>
    <property type="match status" value="1"/>
</dbReference>
<accession>A0A1F7RQP6</accession>
<dbReference type="SUPFAM" id="SSF50104">
    <property type="entry name" value="Translation proteins SH3-like domain"/>
    <property type="match status" value="1"/>
</dbReference>
<evidence type="ECO:0000256" key="2">
    <source>
        <dbReference type="ARBA" id="ARBA00022980"/>
    </source>
</evidence>
<keyword evidence="3 5" id="KW-0687">Ribonucleoprotein</keyword>
<dbReference type="InterPro" id="IPR038657">
    <property type="entry name" value="Ribosomal_bL19_sf"/>
</dbReference>
<evidence type="ECO:0000313" key="8">
    <source>
        <dbReference type="Proteomes" id="UP000178526"/>
    </source>
</evidence>
<comment type="similarity">
    <text evidence="1 5 6">Belongs to the bacterial ribosomal protein bL19 family.</text>
</comment>
<dbReference type="HAMAP" id="MF_00402">
    <property type="entry name" value="Ribosomal_bL19"/>
    <property type="match status" value="1"/>
</dbReference>
<dbReference type="InterPro" id="IPR008991">
    <property type="entry name" value="Translation_prot_SH3-like_sf"/>
</dbReference>
<evidence type="ECO:0000256" key="4">
    <source>
        <dbReference type="ARBA" id="ARBA00035171"/>
    </source>
</evidence>
<dbReference type="Pfam" id="PF01245">
    <property type="entry name" value="Ribosomal_L19"/>
    <property type="match status" value="1"/>
</dbReference>
<name>A0A1F7RQP6_9BACT</name>
<proteinExistence type="inferred from homology"/>
<evidence type="ECO:0000313" key="7">
    <source>
        <dbReference type="EMBL" id="OGL43207.1"/>
    </source>
</evidence>
<dbReference type="InterPro" id="IPR018257">
    <property type="entry name" value="Ribosomal_bL19_CS"/>
</dbReference>
<dbReference type="EMBL" id="MGDB01000010">
    <property type="protein sequence ID" value="OGL43207.1"/>
    <property type="molecule type" value="Genomic_DNA"/>
</dbReference>
<dbReference type="GO" id="GO:0022625">
    <property type="term" value="C:cytosolic large ribosomal subunit"/>
    <property type="evidence" value="ECO:0007669"/>
    <property type="project" value="TreeGrafter"/>
</dbReference>
<dbReference type="NCBIfam" id="TIGR01024">
    <property type="entry name" value="rplS_bact"/>
    <property type="match status" value="1"/>
</dbReference>
<evidence type="ECO:0000256" key="6">
    <source>
        <dbReference type="RuleBase" id="RU000559"/>
    </source>
</evidence>
<dbReference type="FunFam" id="2.30.30.790:FF:000001">
    <property type="entry name" value="50S ribosomal protein L19"/>
    <property type="match status" value="1"/>
</dbReference>
<reference evidence="7 8" key="1">
    <citation type="journal article" date="2016" name="Nat. Commun.">
        <title>Thousands of microbial genomes shed light on interconnected biogeochemical processes in an aquifer system.</title>
        <authorList>
            <person name="Anantharaman K."/>
            <person name="Brown C.T."/>
            <person name="Hug L.A."/>
            <person name="Sharon I."/>
            <person name="Castelle C.J."/>
            <person name="Probst A.J."/>
            <person name="Thomas B.C."/>
            <person name="Singh A."/>
            <person name="Wilkins M.J."/>
            <person name="Karaoz U."/>
            <person name="Brodie E.L."/>
            <person name="Williams K.H."/>
            <person name="Hubbard S.S."/>
            <person name="Banfield J.F."/>
        </authorList>
    </citation>
    <scope>NUCLEOTIDE SEQUENCE [LARGE SCALE GENOMIC DNA]</scope>
</reference>
<dbReference type="Proteomes" id="UP000178526">
    <property type="component" value="Unassembled WGS sequence"/>
</dbReference>
<organism evidence="7 8">
    <name type="scientific">Candidatus Schekmanbacteria bacterium GWA2_38_11</name>
    <dbReference type="NCBI Taxonomy" id="1817876"/>
    <lineage>
        <taxon>Bacteria</taxon>
        <taxon>Candidatus Schekmaniibacteriota</taxon>
    </lineage>
</organism>
<dbReference type="AlphaFoldDB" id="A0A1F7RQP6"/>
<dbReference type="PRINTS" id="PR00061">
    <property type="entry name" value="RIBOSOMALL19"/>
</dbReference>
<keyword evidence="2 5" id="KW-0689">Ribosomal protein</keyword>
<dbReference type="GO" id="GO:0003735">
    <property type="term" value="F:structural constituent of ribosome"/>
    <property type="evidence" value="ECO:0007669"/>
    <property type="project" value="InterPro"/>
</dbReference>
<dbReference type="GO" id="GO:0006412">
    <property type="term" value="P:translation"/>
    <property type="evidence" value="ECO:0007669"/>
    <property type="project" value="UniProtKB-UniRule"/>
</dbReference>
<dbReference type="Gene3D" id="2.30.30.790">
    <property type="match status" value="1"/>
</dbReference>
<dbReference type="PIRSF" id="PIRSF002191">
    <property type="entry name" value="Ribosomal_L19"/>
    <property type="match status" value="1"/>
</dbReference>
<evidence type="ECO:0000256" key="5">
    <source>
        <dbReference type="HAMAP-Rule" id="MF_00402"/>
    </source>
</evidence>
<evidence type="ECO:0000256" key="3">
    <source>
        <dbReference type="ARBA" id="ARBA00023274"/>
    </source>
</evidence>
<comment type="function">
    <text evidence="5 6">This protein is located at the 30S-50S ribosomal subunit interface and may play a role in the structure and function of the aminoacyl-tRNA binding site.</text>
</comment>
<gene>
    <name evidence="5" type="primary">rplS</name>
    <name evidence="7" type="ORF">A2042_07075</name>
</gene>